<dbReference type="Proteomes" id="UP000662939">
    <property type="component" value="Chromosome"/>
</dbReference>
<dbReference type="InterPro" id="IPR013381">
    <property type="entry name" value="CRISPR-assoc_prot_Cse1"/>
</dbReference>
<gene>
    <name evidence="2" type="primary">casA</name>
    <name evidence="2" type="ORF">JQS30_06370</name>
</gene>
<evidence type="ECO:0000313" key="2">
    <source>
        <dbReference type="EMBL" id="QSB06525.1"/>
    </source>
</evidence>
<dbReference type="AlphaFoldDB" id="A0A895XTB4"/>
<feature type="region of interest" description="Disordered" evidence="1">
    <location>
        <begin position="500"/>
        <end position="534"/>
    </location>
</feature>
<dbReference type="KEGG" id="nav:JQS30_06370"/>
<reference evidence="2" key="1">
    <citation type="submission" date="2021-02" db="EMBL/GenBank/DDBJ databases">
        <title>Natronoglycomyces albus gen. nov., sp. nov, a haloalkaliphilic actinobacterium from a soda solonchak soil.</title>
        <authorList>
            <person name="Sorokin D.Y."/>
            <person name="Khijniak T.V."/>
            <person name="Zakharycheva A.P."/>
            <person name="Boueva O.V."/>
            <person name="Ariskina E.V."/>
            <person name="Hahnke R.L."/>
            <person name="Bunk B."/>
            <person name="Sproer C."/>
            <person name="Schumann P."/>
            <person name="Evtushenko L.I."/>
            <person name="Kublanov I.V."/>
        </authorList>
    </citation>
    <scope>NUCLEOTIDE SEQUENCE</scope>
    <source>
        <strain evidence="2">DSM 106290</strain>
    </source>
</reference>
<proteinExistence type="predicted"/>
<protein>
    <submittedName>
        <fullName evidence="2">Type I-E CRISPR-associated protein Cse1/CasA</fullName>
    </submittedName>
</protein>
<name>A0A895XTB4_9ACTN</name>
<keyword evidence="3" id="KW-1185">Reference proteome</keyword>
<dbReference type="NCBIfam" id="TIGR02547">
    <property type="entry name" value="casA_cse1"/>
    <property type="match status" value="1"/>
</dbReference>
<dbReference type="Pfam" id="PF09481">
    <property type="entry name" value="CRISPR_Cse1"/>
    <property type="match status" value="1"/>
</dbReference>
<sequence>MGSQSFDLRVEPWIDVSWKDPTSKRPPRVGLRDLFAHAGEIAGFEAPFAPAASGFMRILVVLTARMTGLDAISTKAEWQQRRRDLLAAPNRAFDPEAIARVLDDADGFDLFGPRPFLQEPRLALECKSSSGLNKFVWPRASGANQVFLSHDRDADPKPIPAAEAPWHLLTWLYYGPSGRCTARKVGDVDKADTGGGPLRRTLSVHPWGDDLYETLLLNQVYLPSKHGLFDQALWEAGDSDVLEGPPEGSGLAWQLANRFRHAVLLVPDSSGQYVEDAYATWAWRRAHPPADDPYIPFQLNEKTGERYPRYAQADRAIWRDLDSLILHVPAEAPVSHPRVLVDFKGRPAIPDEVMRRLRIRAFGYEQDGQTRDKAFFETTTPPVLSALDDPALEVRIERVHLAATQVGEQLRRTLRAAWVDLAGKPKKEAPWLAPAMAVYWSRAGEQFWRLIGTDEALPALPNAFIRIATAVFEQATGAYGVSPVTISKLETHRSRLFRGWQKETRNDDHRRRTQVEQSRHDGEGPDTGSEDEDW</sequence>
<accession>A0A895XTB4</accession>
<dbReference type="EMBL" id="CP070496">
    <property type="protein sequence ID" value="QSB06525.1"/>
    <property type="molecule type" value="Genomic_DNA"/>
</dbReference>
<evidence type="ECO:0000313" key="3">
    <source>
        <dbReference type="Proteomes" id="UP000662939"/>
    </source>
</evidence>
<feature type="compositionally biased region" description="Basic and acidic residues" evidence="1">
    <location>
        <begin position="500"/>
        <end position="523"/>
    </location>
</feature>
<evidence type="ECO:0000256" key="1">
    <source>
        <dbReference type="SAM" id="MobiDB-lite"/>
    </source>
</evidence>
<dbReference type="RefSeq" id="WP_213172536.1">
    <property type="nucleotide sequence ID" value="NZ_CP070496.1"/>
</dbReference>
<organism evidence="2 3">
    <name type="scientific">Natronoglycomyces albus</name>
    <dbReference type="NCBI Taxonomy" id="2811108"/>
    <lineage>
        <taxon>Bacteria</taxon>
        <taxon>Bacillati</taxon>
        <taxon>Actinomycetota</taxon>
        <taxon>Actinomycetes</taxon>
        <taxon>Glycomycetales</taxon>
        <taxon>Glycomycetaceae</taxon>
        <taxon>Natronoglycomyces</taxon>
    </lineage>
</organism>